<evidence type="ECO:0000313" key="3">
    <source>
        <dbReference type="EMBL" id="KAK7470191.1"/>
    </source>
</evidence>
<gene>
    <name evidence="3" type="ORF">VKT23_001629</name>
</gene>
<keyword evidence="1" id="KW-0812">Transmembrane</keyword>
<dbReference type="InterPro" id="IPR051781">
    <property type="entry name" value="Metallo-dep_Hydrolase"/>
</dbReference>
<sequence>MEKAPPAPFGQRTKANSLLRVLSVLSLVAVGAYVSLFTVHLRFRGNASLSSIPINANEIQQKCRNLNVVPGPSPDFYSRSESDRFEHGTKSVLIKNATVWTGEKVIESGDVLLDKGIIKAIGNVDESQYDFADKINAYGAWLSPGIVDLHSHLGVASSPILKGASDVDSLKGITQPWLRSLDGLNTHDDTYLLSIAGGVTTAVVLPGSANSIGGQAFVIKLRSTIEKSPSSMLLEPPFSFNGSGIEPFDPPRWRQLKQACGEFPSEVYSQTRMDTIWSFRKAYSTAQSIKRSQDDFCSFALSNSWSSIGGSSATFPESPLEWEALVDVLRGRVKIQNHCYEAVDLDGIIRLTNEFKFKIAAFHHAHETYLVPDLLKKMYGGEPPAVALFATSARYKREAYRGSEFAPKVLAENGLNVVMKSDHPLMNSRYLLHEAQQAHYFGLEEELALKSVTVTPAKVMGMDHRIGYVKEGYDADLVLWDSHPLSLGATPKQVFIDGIPQLKSPHFISSKPAKVQTPPKTPNWDREAKEAVEWDGNQPLGPRERFDTGTGKDIVMFVNVESMYAKSQGRVFKVFGEEETNGKGVVLVKDGEAICQSVARRKCLQLVEKFKQEQEVKIKIVDLDGGSLAPGLVSYGSDLGLSHIAMESSTSDGPVLDPLSSDPPAILGDTVIRAVDGLVFESRNALLAYRSGVTSAITPPSSSGFLSGLSTVFSTGSSHALERGAVLKPVTALHVGISMNGEKSVATQVGVLRRMLLSGLKEETQAEEGELGAVVRKVLDGTLPLIISVDSADIMASLIRLKKEVEDSLGAGREIKVVFDRAAEAHLVAEQIGKAGIGVILSPVRAFPLTWEQMRILPGPPLSQDTAVTKLLKSNVTVALGTSHNWGWVAQSARFDAGWASLDSSGLTSDAQALELVSTTLERLLGVQEGGEGENTDWVATRGGSLLDFEAKVVGIVSSRRGVVDLF</sequence>
<keyword evidence="1" id="KW-1133">Transmembrane helix</keyword>
<keyword evidence="4" id="KW-1185">Reference proteome</keyword>
<dbReference type="Proteomes" id="UP001498398">
    <property type="component" value="Unassembled WGS sequence"/>
</dbReference>
<dbReference type="Gene3D" id="3.20.20.140">
    <property type="entry name" value="Metal-dependent hydrolases"/>
    <property type="match status" value="2"/>
</dbReference>
<dbReference type="EMBL" id="JBANRG010000002">
    <property type="protein sequence ID" value="KAK7470191.1"/>
    <property type="molecule type" value="Genomic_DNA"/>
</dbReference>
<dbReference type="SUPFAM" id="SSF51556">
    <property type="entry name" value="Metallo-dependent hydrolases"/>
    <property type="match status" value="1"/>
</dbReference>
<feature type="transmembrane region" description="Helical" evidence="1">
    <location>
        <begin position="21"/>
        <end position="43"/>
    </location>
</feature>
<feature type="domain" description="Amidohydrolase-related" evidence="2">
    <location>
        <begin position="403"/>
        <end position="498"/>
    </location>
</feature>
<evidence type="ECO:0000313" key="4">
    <source>
        <dbReference type="Proteomes" id="UP001498398"/>
    </source>
</evidence>
<proteinExistence type="predicted"/>
<protein>
    <recommendedName>
        <fullName evidence="2">Amidohydrolase-related domain-containing protein</fullName>
    </recommendedName>
</protein>
<comment type="caution">
    <text evidence="3">The sequence shown here is derived from an EMBL/GenBank/DDBJ whole genome shotgun (WGS) entry which is preliminary data.</text>
</comment>
<dbReference type="InterPro" id="IPR006680">
    <property type="entry name" value="Amidohydro-rel"/>
</dbReference>
<reference evidence="3 4" key="1">
    <citation type="submission" date="2024-01" db="EMBL/GenBank/DDBJ databases">
        <title>A draft genome for the cacao thread blight pathogen Marasmiellus scandens.</title>
        <authorList>
            <person name="Baruah I.K."/>
            <person name="Leung J."/>
            <person name="Bukari Y."/>
            <person name="Amoako-Attah I."/>
            <person name="Meinhardt L.W."/>
            <person name="Bailey B.A."/>
            <person name="Cohen S.P."/>
        </authorList>
    </citation>
    <scope>NUCLEOTIDE SEQUENCE [LARGE SCALE GENOMIC DNA]</scope>
    <source>
        <strain evidence="3 4">GH-19</strain>
    </source>
</reference>
<dbReference type="PANTHER" id="PTHR43135:SF3">
    <property type="entry name" value="ALPHA-D-RIBOSE 1-METHYLPHOSPHONATE 5-TRIPHOSPHATE DIPHOSPHATASE"/>
    <property type="match status" value="1"/>
</dbReference>
<evidence type="ECO:0000256" key="1">
    <source>
        <dbReference type="SAM" id="Phobius"/>
    </source>
</evidence>
<dbReference type="InterPro" id="IPR011059">
    <property type="entry name" value="Metal-dep_hydrolase_composite"/>
</dbReference>
<dbReference type="PANTHER" id="PTHR43135">
    <property type="entry name" value="ALPHA-D-RIBOSE 1-METHYLPHOSPHONATE 5-TRIPHOSPHATE DIPHOSPHATASE"/>
    <property type="match status" value="1"/>
</dbReference>
<accession>A0ABR1K5P3</accession>
<keyword evidence="1" id="KW-0472">Membrane</keyword>
<name>A0ABR1K5P3_9AGAR</name>
<dbReference type="SUPFAM" id="SSF51338">
    <property type="entry name" value="Composite domain of metallo-dependent hydrolases"/>
    <property type="match status" value="1"/>
</dbReference>
<dbReference type="InterPro" id="IPR032466">
    <property type="entry name" value="Metal_Hydrolase"/>
</dbReference>
<evidence type="ECO:0000259" key="2">
    <source>
        <dbReference type="Pfam" id="PF01979"/>
    </source>
</evidence>
<organism evidence="3 4">
    <name type="scientific">Marasmiellus scandens</name>
    <dbReference type="NCBI Taxonomy" id="2682957"/>
    <lineage>
        <taxon>Eukaryota</taxon>
        <taxon>Fungi</taxon>
        <taxon>Dikarya</taxon>
        <taxon>Basidiomycota</taxon>
        <taxon>Agaricomycotina</taxon>
        <taxon>Agaricomycetes</taxon>
        <taxon>Agaricomycetidae</taxon>
        <taxon>Agaricales</taxon>
        <taxon>Marasmiineae</taxon>
        <taxon>Omphalotaceae</taxon>
        <taxon>Marasmiellus</taxon>
    </lineage>
</organism>
<dbReference type="Pfam" id="PF01979">
    <property type="entry name" value="Amidohydro_1"/>
    <property type="match status" value="1"/>
</dbReference>